<dbReference type="InterPro" id="IPR000515">
    <property type="entry name" value="MetI-like"/>
</dbReference>
<reference evidence="9" key="1">
    <citation type="submission" date="2018-02" db="EMBL/GenBank/DDBJ databases">
        <authorList>
            <person name="Kim S.-K."/>
            <person name="Jung H.-I."/>
            <person name="Lee S.-W."/>
        </authorList>
    </citation>
    <scope>NUCLEOTIDE SEQUENCE</scope>
    <source>
        <strain evidence="9">SK3146</strain>
    </source>
</reference>
<evidence type="ECO:0000256" key="4">
    <source>
        <dbReference type="ARBA" id="ARBA00022692"/>
    </source>
</evidence>
<gene>
    <name evidence="9" type="primary">yteP_7</name>
    <name evidence="9" type="ORF">SK3146_00250</name>
</gene>
<dbReference type="RefSeq" id="WP_249863354.1">
    <property type="nucleotide sequence ID" value="NZ_CP027059.1"/>
</dbReference>
<comment type="subcellular location">
    <subcellularLocation>
        <location evidence="1 7">Cell membrane</location>
        <topology evidence="1 7">Multi-pass membrane protein</topology>
    </subcellularLocation>
</comment>
<keyword evidence="2 7" id="KW-0813">Transport</keyword>
<dbReference type="PROSITE" id="PS50928">
    <property type="entry name" value="ABC_TM1"/>
    <property type="match status" value="1"/>
</dbReference>
<feature type="domain" description="ABC transmembrane type-1" evidence="8">
    <location>
        <begin position="95"/>
        <end position="310"/>
    </location>
</feature>
<comment type="similarity">
    <text evidence="7">Belongs to the binding-protein-dependent transport system permease family.</text>
</comment>
<evidence type="ECO:0000256" key="1">
    <source>
        <dbReference type="ARBA" id="ARBA00004651"/>
    </source>
</evidence>
<feature type="transmembrane region" description="Helical" evidence="7">
    <location>
        <begin position="186"/>
        <end position="210"/>
    </location>
</feature>
<evidence type="ECO:0000313" key="10">
    <source>
        <dbReference type="Proteomes" id="UP001057134"/>
    </source>
</evidence>
<organism evidence="9 10">
    <name type="scientific">Paenibacillus konkukensis</name>
    <dbReference type="NCBI Taxonomy" id="2020716"/>
    <lineage>
        <taxon>Bacteria</taxon>
        <taxon>Bacillati</taxon>
        <taxon>Bacillota</taxon>
        <taxon>Bacilli</taxon>
        <taxon>Bacillales</taxon>
        <taxon>Paenibacillaceae</taxon>
        <taxon>Paenibacillus</taxon>
    </lineage>
</organism>
<accession>A0ABY4RHI4</accession>
<dbReference type="Gene3D" id="1.10.3720.10">
    <property type="entry name" value="MetI-like"/>
    <property type="match status" value="1"/>
</dbReference>
<dbReference type="PANTHER" id="PTHR43227">
    <property type="entry name" value="BLL4140 PROTEIN"/>
    <property type="match status" value="1"/>
</dbReference>
<evidence type="ECO:0000256" key="6">
    <source>
        <dbReference type="ARBA" id="ARBA00023136"/>
    </source>
</evidence>
<dbReference type="PANTHER" id="PTHR43227:SF11">
    <property type="entry name" value="BLL4140 PROTEIN"/>
    <property type="match status" value="1"/>
</dbReference>
<evidence type="ECO:0000259" key="8">
    <source>
        <dbReference type="PROSITE" id="PS50928"/>
    </source>
</evidence>
<evidence type="ECO:0000256" key="3">
    <source>
        <dbReference type="ARBA" id="ARBA00022475"/>
    </source>
</evidence>
<dbReference type="InterPro" id="IPR050809">
    <property type="entry name" value="UgpAE/MalFG_permease"/>
</dbReference>
<dbReference type="InterPro" id="IPR035906">
    <property type="entry name" value="MetI-like_sf"/>
</dbReference>
<keyword evidence="6 7" id="KW-0472">Membrane</keyword>
<keyword evidence="3" id="KW-1003">Cell membrane</keyword>
<evidence type="ECO:0000256" key="7">
    <source>
        <dbReference type="RuleBase" id="RU363032"/>
    </source>
</evidence>
<dbReference type="CDD" id="cd06261">
    <property type="entry name" value="TM_PBP2"/>
    <property type="match status" value="1"/>
</dbReference>
<proteinExistence type="inferred from homology"/>
<dbReference type="EMBL" id="CP027059">
    <property type="protein sequence ID" value="UQZ81094.1"/>
    <property type="molecule type" value="Genomic_DNA"/>
</dbReference>
<feature type="transmembrane region" description="Helical" evidence="7">
    <location>
        <begin position="103"/>
        <end position="120"/>
    </location>
</feature>
<reference evidence="9" key="2">
    <citation type="journal article" date="2021" name="J Anim Sci Technol">
        <title>Complete genome sequence of Paenibacillus konkukensis sp. nov. SK3146 as a potential probiotic strain.</title>
        <authorList>
            <person name="Jung H.I."/>
            <person name="Park S."/>
            <person name="Niu K.M."/>
            <person name="Lee S.W."/>
            <person name="Kothari D."/>
            <person name="Yi K.J."/>
            <person name="Kim S.K."/>
        </authorList>
    </citation>
    <scope>NUCLEOTIDE SEQUENCE</scope>
    <source>
        <strain evidence="9">SK3146</strain>
    </source>
</reference>
<feature type="transmembrane region" description="Helical" evidence="7">
    <location>
        <begin position="289"/>
        <end position="310"/>
    </location>
</feature>
<name>A0ABY4RHI4_9BACL</name>
<sequence>MIDDTRFPSPLAKAGTIQRESYWRRHAKLYRRDKYLLLMTVPAVLYFLIFHYMPMYGLLMAFKDFSPSRGIWNSPWVGLRWFEEFFGSIHAFRLIKNVLLLNLYNLIWGFPIPIAFALLVNEVRRQAFRRFVQSVSYMPHFISVVVIVGMTVTFLSPNSGIVNAALVKLGLEKINFLSESGWFRTIYIGTDIWASFGYNSILYLAAITAIDPQLYEAAKIDGAGRWKQMVYVTLPGLASTIVILLILQLGRMMSVGFEKIILLYNPATYDVADVISTYVYRIGLVGGEFSFAAAIDLMNAVINFMLIVAFNRLARKWTAISLW</sequence>
<protein>
    <submittedName>
        <fullName evidence="9">Multiple-sugar transport system permease YteP</fullName>
    </submittedName>
</protein>
<evidence type="ECO:0000256" key="2">
    <source>
        <dbReference type="ARBA" id="ARBA00022448"/>
    </source>
</evidence>
<keyword evidence="4 7" id="KW-0812">Transmembrane</keyword>
<evidence type="ECO:0000256" key="5">
    <source>
        <dbReference type="ARBA" id="ARBA00022989"/>
    </source>
</evidence>
<dbReference type="Pfam" id="PF00528">
    <property type="entry name" value="BPD_transp_1"/>
    <property type="match status" value="1"/>
</dbReference>
<feature type="transmembrane region" description="Helical" evidence="7">
    <location>
        <begin position="35"/>
        <end position="53"/>
    </location>
</feature>
<feature type="transmembrane region" description="Helical" evidence="7">
    <location>
        <begin position="230"/>
        <end position="249"/>
    </location>
</feature>
<evidence type="ECO:0000313" key="9">
    <source>
        <dbReference type="EMBL" id="UQZ81094.1"/>
    </source>
</evidence>
<dbReference type="Proteomes" id="UP001057134">
    <property type="component" value="Chromosome"/>
</dbReference>
<keyword evidence="10" id="KW-1185">Reference proteome</keyword>
<feature type="transmembrane region" description="Helical" evidence="7">
    <location>
        <begin position="141"/>
        <end position="166"/>
    </location>
</feature>
<keyword evidence="5 7" id="KW-1133">Transmembrane helix</keyword>
<dbReference type="SUPFAM" id="SSF161098">
    <property type="entry name" value="MetI-like"/>
    <property type="match status" value="1"/>
</dbReference>